<keyword evidence="2" id="KW-1185">Reference proteome</keyword>
<dbReference type="Proteomes" id="UP000234323">
    <property type="component" value="Unassembled WGS sequence"/>
</dbReference>
<evidence type="ECO:0000313" key="2">
    <source>
        <dbReference type="Proteomes" id="UP000234323"/>
    </source>
</evidence>
<gene>
    <name evidence="1" type="ORF">RhiirA4_480333</name>
</gene>
<organism evidence="1 2">
    <name type="scientific">Rhizophagus irregularis</name>
    <dbReference type="NCBI Taxonomy" id="588596"/>
    <lineage>
        <taxon>Eukaryota</taxon>
        <taxon>Fungi</taxon>
        <taxon>Fungi incertae sedis</taxon>
        <taxon>Mucoromycota</taxon>
        <taxon>Glomeromycotina</taxon>
        <taxon>Glomeromycetes</taxon>
        <taxon>Glomerales</taxon>
        <taxon>Glomeraceae</taxon>
        <taxon>Rhizophagus</taxon>
    </lineage>
</organism>
<dbReference type="EMBL" id="LLXI01003007">
    <property type="protein sequence ID" value="PKY58428.1"/>
    <property type="molecule type" value="Genomic_DNA"/>
</dbReference>
<accession>A0A2I1HHU4</accession>
<dbReference type="AlphaFoldDB" id="A0A2I1HHU4"/>
<reference evidence="1 2" key="1">
    <citation type="submission" date="2015-10" db="EMBL/GenBank/DDBJ databases">
        <title>Genome analyses suggest a sexual origin of heterokaryosis in a supposedly ancient asexual fungus.</title>
        <authorList>
            <person name="Ropars J."/>
            <person name="Sedzielewska K."/>
            <person name="Noel J."/>
            <person name="Charron P."/>
            <person name="Farinelli L."/>
            <person name="Marton T."/>
            <person name="Kruger M."/>
            <person name="Pelin A."/>
            <person name="Brachmann A."/>
            <person name="Corradi N."/>
        </authorList>
    </citation>
    <scope>NUCLEOTIDE SEQUENCE [LARGE SCALE GENOMIC DNA]</scope>
    <source>
        <strain evidence="1 2">A4</strain>
    </source>
</reference>
<name>A0A2I1HHU4_9GLOM</name>
<comment type="caution">
    <text evidence="1">The sequence shown here is derived from an EMBL/GenBank/DDBJ whole genome shotgun (WGS) entry which is preliminary data.</text>
</comment>
<proteinExistence type="predicted"/>
<protein>
    <submittedName>
        <fullName evidence="1">Uncharacterized protein</fullName>
    </submittedName>
</protein>
<evidence type="ECO:0000313" key="1">
    <source>
        <dbReference type="EMBL" id="PKY58428.1"/>
    </source>
</evidence>
<sequence>MFYFTGEGLPLFPKVSSQQLHEIFVKNPSSAGQCPCLEQLRSSCWSFGQEQITLQIDISENSVQLEIFRYSSSWHDCAIALLLTSTISSINQTISSWNIKDFLEGCELKDISDKISIYLKSLEAIANTEEGQKCKRAKELLARYRKLKAIEFGGVCGISKVLYHSSLKAQSQPDGIKIGGY</sequence>